<reference evidence="1" key="2">
    <citation type="submission" date="2024-06" db="EMBL/GenBank/DDBJ databases">
        <authorList>
            <person name="Petrova K.O."/>
            <person name="Toshchakov S.V."/>
            <person name="Boltjanskaja Y.V."/>
            <person name="Kevbrin V.V."/>
        </authorList>
    </citation>
    <scope>NUCLEOTIDE SEQUENCE</scope>
    <source>
        <strain evidence="1">Z-710</strain>
    </source>
</reference>
<dbReference type="RefSeq" id="WP_353892489.1">
    <property type="nucleotide sequence ID" value="NZ_CP159485.1"/>
</dbReference>
<protein>
    <submittedName>
        <fullName evidence="1">Uncharacterized protein</fullName>
    </submittedName>
</protein>
<dbReference type="EMBL" id="CP159485">
    <property type="protein sequence ID" value="XCI27911.1"/>
    <property type="molecule type" value="Genomic_DNA"/>
</dbReference>
<proteinExistence type="predicted"/>
<accession>A0AAU8HRZ2</accession>
<name>A0AAU8HRZ2_9FIRM</name>
<dbReference type="AlphaFoldDB" id="A0AAU8HRZ2"/>
<sequence length="130" mass="15505">MKYHDKSEDSSVMRVRKNREDRWESLIKKYEESNKSWDIYEILTILHDLQDYLCVDFPKNRSVSQHQIRKAFKNVCQVAISLAEKQQNTQTSLTRYETNKLCHTIKLLKIEDNKAKEPKESKVKIKESSK</sequence>
<organism evidence="1">
    <name type="scientific">Proteinivorax hydrogeniformans</name>
    <dbReference type="NCBI Taxonomy" id="1826727"/>
    <lineage>
        <taxon>Bacteria</taxon>
        <taxon>Bacillati</taxon>
        <taxon>Bacillota</taxon>
        <taxon>Clostridia</taxon>
        <taxon>Eubacteriales</taxon>
        <taxon>Proteinivoracaceae</taxon>
        <taxon>Proteinivorax</taxon>
    </lineage>
</organism>
<reference evidence="1" key="1">
    <citation type="journal article" date="2018" name="Antonie Van Leeuwenhoek">
        <title>Proteinivorax hydrogeniformans sp. nov., an anaerobic, haloalkaliphilic bacterium fermenting proteinaceous compounds with high hydrogen production.</title>
        <authorList>
            <person name="Boltyanskaya Y."/>
            <person name="Detkova E."/>
            <person name="Pimenov N."/>
            <person name="Kevbrin V."/>
        </authorList>
    </citation>
    <scope>NUCLEOTIDE SEQUENCE</scope>
    <source>
        <strain evidence="1">Z-710</strain>
    </source>
</reference>
<evidence type="ECO:0000313" key="1">
    <source>
        <dbReference type="EMBL" id="XCI27911.1"/>
    </source>
</evidence>
<gene>
    <name evidence="1" type="ORF">PRVXH_001837</name>
</gene>